<accession>A0A9X3PM05</accession>
<dbReference type="AlphaFoldDB" id="A0A9X3PM05"/>
<keyword evidence="3" id="KW-1185">Reference proteome</keyword>
<protein>
    <recommendedName>
        <fullName evidence="1">Trypsin-co-occurring domain-containing protein</fullName>
    </recommendedName>
</protein>
<sequence length="104" mass="11116">MEPIPLSSAVAEIRRELKIAMLTADDQVALEVTDIELELTLEISQNSSGGAGVSVLGVVDGKADITRAGSRLHRIRLTLRPQAYGENGETTSLRLSDSEAVDLI</sequence>
<evidence type="ECO:0000313" key="2">
    <source>
        <dbReference type="EMBL" id="MDA1361130.1"/>
    </source>
</evidence>
<reference evidence="2" key="1">
    <citation type="submission" date="2022-12" db="EMBL/GenBank/DDBJ databases">
        <title>Gycomyces niveus sp.nov.,a novel actinomycete isolated from soil in Shouguan.</title>
        <authorList>
            <person name="Yang X."/>
        </authorList>
    </citation>
    <scope>NUCLEOTIDE SEQUENCE</scope>
    <source>
        <strain evidence="2">NEAU-A15</strain>
    </source>
</reference>
<gene>
    <name evidence="2" type="ORF">O1R50_15980</name>
</gene>
<organism evidence="2 3">
    <name type="scientific">Glycomyces luteolus</name>
    <dbReference type="NCBI Taxonomy" id="2670330"/>
    <lineage>
        <taxon>Bacteria</taxon>
        <taxon>Bacillati</taxon>
        <taxon>Actinomycetota</taxon>
        <taxon>Actinomycetes</taxon>
        <taxon>Glycomycetales</taxon>
        <taxon>Glycomycetaceae</taxon>
        <taxon>Glycomyces</taxon>
    </lineage>
</organism>
<comment type="caution">
    <text evidence="2">The sequence shown here is derived from an EMBL/GenBank/DDBJ whole genome shotgun (WGS) entry which is preliminary data.</text>
</comment>
<feature type="domain" description="Trypsin-co-occurring" evidence="1">
    <location>
        <begin position="4"/>
        <end position="81"/>
    </location>
</feature>
<dbReference type="Pfam" id="PF19631">
    <property type="entry name" value="Trypco2"/>
    <property type="match status" value="1"/>
</dbReference>
<dbReference type="InterPro" id="IPR045608">
    <property type="entry name" value="Trypco2"/>
</dbReference>
<proteinExistence type="predicted"/>
<dbReference type="Proteomes" id="UP001146067">
    <property type="component" value="Unassembled WGS sequence"/>
</dbReference>
<dbReference type="EMBL" id="JAPZVP010000012">
    <property type="protein sequence ID" value="MDA1361130.1"/>
    <property type="molecule type" value="Genomic_DNA"/>
</dbReference>
<evidence type="ECO:0000259" key="1">
    <source>
        <dbReference type="Pfam" id="PF19631"/>
    </source>
</evidence>
<dbReference type="RefSeq" id="WP_270111105.1">
    <property type="nucleotide sequence ID" value="NZ_JAPZVP010000012.1"/>
</dbReference>
<name>A0A9X3PM05_9ACTN</name>
<evidence type="ECO:0000313" key="3">
    <source>
        <dbReference type="Proteomes" id="UP001146067"/>
    </source>
</evidence>